<dbReference type="SUPFAM" id="SSF56112">
    <property type="entry name" value="Protein kinase-like (PK-like)"/>
    <property type="match status" value="1"/>
</dbReference>
<dbReference type="Pfam" id="PF00069">
    <property type="entry name" value="Pkinase"/>
    <property type="match status" value="1"/>
</dbReference>
<evidence type="ECO:0000259" key="3">
    <source>
        <dbReference type="PROSITE" id="PS50011"/>
    </source>
</evidence>
<dbReference type="PROSITE" id="PS50011">
    <property type="entry name" value="PROTEIN_KINASE_DOM"/>
    <property type="match status" value="1"/>
</dbReference>
<dbReference type="HOGENOM" id="CLU_000288_63_0_1"/>
<accession>C5DV87</accession>
<dbReference type="FunCoup" id="C5DV87">
    <property type="interactions" value="292"/>
</dbReference>
<keyword evidence="5" id="KW-1185">Reference proteome</keyword>
<dbReference type="InterPro" id="IPR000719">
    <property type="entry name" value="Prot_kinase_dom"/>
</dbReference>
<dbReference type="SUPFAM" id="SSF49879">
    <property type="entry name" value="SMAD/FHA domain"/>
    <property type="match status" value="1"/>
</dbReference>
<dbReference type="GO" id="GO:0005524">
    <property type="term" value="F:ATP binding"/>
    <property type="evidence" value="ECO:0007669"/>
    <property type="project" value="InterPro"/>
</dbReference>
<dbReference type="Pfam" id="PF00498">
    <property type="entry name" value="FHA"/>
    <property type="match status" value="1"/>
</dbReference>
<dbReference type="Gene3D" id="1.10.510.10">
    <property type="entry name" value="Transferase(Phosphotransferase) domain 1"/>
    <property type="match status" value="1"/>
</dbReference>
<dbReference type="PANTHER" id="PTHR24347">
    <property type="entry name" value="SERINE/THREONINE-PROTEIN KINASE"/>
    <property type="match status" value="1"/>
</dbReference>
<dbReference type="InterPro" id="IPR000253">
    <property type="entry name" value="FHA_dom"/>
</dbReference>
<reference evidence="4 5" key="1">
    <citation type="journal article" date="2009" name="Genome Res.">
        <title>Comparative genomics of protoploid Saccharomycetaceae.</title>
        <authorList>
            <consortium name="The Genolevures Consortium"/>
            <person name="Souciet J.-L."/>
            <person name="Dujon B."/>
            <person name="Gaillardin C."/>
            <person name="Johnston M."/>
            <person name="Baret P.V."/>
            <person name="Cliften P."/>
            <person name="Sherman D.J."/>
            <person name="Weissenbach J."/>
            <person name="Westhof E."/>
            <person name="Wincker P."/>
            <person name="Jubin C."/>
            <person name="Poulain J."/>
            <person name="Barbe V."/>
            <person name="Segurens B."/>
            <person name="Artiguenave F."/>
            <person name="Anthouard V."/>
            <person name="Vacherie B."/>
            <person name="Val M.-E."/>
            <person name="Fulton R.S."/>
            <person name="Minx P."/>
            <person name="Wilson R."/>
            <person name="Durrens P."/>
            <person name="Jean G."/>
            <person name="Marck C."/>
            <person name="Martin T."/>
            <person name="Nikolski M."/>
            <person name="Rolland T."/>
            <person name="Seret M.-L."/>
            <person name="Casaregola S."/>
            <person name="Despons L."/>
            <person name="Fairhead C."/>
            <person name="Fischer G."/>
            <person name="Lafontaine I."/>
            <person name="Leh V."/>
            <person name="Lemaire M."/>
            <person name="de Montigny J."/>
            <person name="Neuveglise C."/>
            <person name="Thierry A."/>
            <person name="Blanc-Lenfle I."/>
            <person name="Bleykasten C."/>
            <person name="Diffels J."/>
            <person name="Fritsch E."/>
            <person name="Frangeul L."/>
            <person name="Goeffon A."/>
            <person name="Jauniaux N."/>
            <person name="Kachouri-Lafond R."/>
            <person name="Payen C."/>
            <person name="Potier S."/>
            <person name="Pribylova L."/>
            <person name="Ozanne C."/>
            <person name="Richard G.-F."/>
            <person name="Sacerdot C."/>
            <person name="Straub M.-L."/>
            <person name="Talla E."/>
        </authorList>
    </citation>
    <scope>NUCLEOTIDE SEQUENCE [LARGE SCALE GENOMIC DNA]</scope>
    <source>
        <strain evidence="4 5">ATCC 2623 / CBS 732 / BCRC 21506 / NBRC 1130 / NCYC 568 / NRRL Y-229</strain>
    </source>
</reference>
<feature type="domain" description="FHA" evidence="2">
    <location>
        <begin position="40"/>
        <end position="95"/>
    </location>
</feature>
<dbReference type="CDD" id="cd22670">
    <property type="entry name" value="FHA_MEK1-like"/>
    <property type="match status" value="1"/>
</dbReference>
<dbReference type="InterPro" id="IPR011009">
    <property type="entry name" value="Kinase-like_dom_sf"/>
</dbReference>
<gene>
    <name evidence="4" type="ordered locus">ZYRO0D04752g</name>
</gene>
<dbReference type="Gene3D" id="2.60.200.20">
    <property type="match status" value="1"/>
</dbReference>
<dbReference type="InterPro" id="IPR008271">
    <property type="entry name" value="Ser/Thr_kinase_AS"/>
</dbReference>
<proteinExistence type="inferred from homology"/>
<evidence type="ECO:0000313" key="5">
    <source>
        <dbReference type="Proteomes" id="UP000008536"/>
    </source>
</evidence>
<organism evidence="4 5">
    <name type="scientific">Zygosaccharomyces rouxii (strain ATCC 2623 / CBS 732 / NBRC 1130 / NCYC 568 / NRRL Y-229)</name>
    <dbReference type="NCBI Taxonomy" id="559307"/>
    <lineage>
        <taxon>Eukaryota</taxon>
        <taxon>Fungi</taxon>
        <taxon>Dikarya</taxon>
        <taxon>Ascomycota</taxon>
        <taxon>Saccharomycotina</taxon>
        <taxon>Saccharomycetes</taxon>
        <taxon>Saccharomycetales</taxon>
        <taxon>Saccharomycetaceae</taxon>
        <taxon>Zygosaccharomyces</taxon>
    </lineage>
</organism>
<feature type="domain" description="Protein kinase" evidence="3">
    <location>
        <begin position="145"/>
        <end position="430"/>
    </location>
</feature>
<evidence type="ECO:0000313" key="4">
    <source>
        <dbReference type="EMBL" id="CAR27706.1"/>
    </source>
</evidence>
<protein>
    <submittedName>
        <fullName evidence="4">ZYRO0D04752p</fullName>
    </submittedName>
</protein>
<sequence>MPGTALGYLETIDVVDLDSNGDSGVGGYSKLLAIRKHSILKLGRNGKECDLVVEDPAISSIHCIFWAVLFDEESTPMCYIKDCSLNGTYLNGLMLKKNTTYLLQDGDIVELCRGGGKFKFINESQRINNKLLQQLGFEDKVEQWRVTPKVIGNGTFGHVLIAYKDSRDENTNNRDKWSPENYAVKIIKLKPNKLDKEAKILLKLNHPNIIKVHHTYCDLRDNLYIFQDLIPGGDLFSYLAKSDCLTSVSETESLIIVYQILNALKYLHDRGIVHRDLKLDNILLCSPEPCTRIVLADFGIAKDLSTAKTRMHTVVGTPEYCAPEVGFRASRKAYQSFSRAATLEQKGYDSKCDLWSLGVITHIMLTGISPFYGDGTERSIIQNAKVGKLNFNAKQWDVVADTAKDFVRKLLEVDVNKRLDSNRSLKHPWISKHHEQLKKIYSKKILNGVEPEESEPNELEKKSEWKRKLPKCIMLDQTIPNKKRQRTNI</sequence>
<dbReference type="SMART" id="SM00240">
    <property type="entry name" value="FHA"/>
    <property type="match status" value="1"/>
</dbReference>
<dbReference type="KEGG" id="zro:ZYRO0D04752g"/>
<dbReference type="Gene3D" id="3.30.200.20">
    <property type="entry name" value="Phosphorylase Kinase, domain 1"/>
    <property type="match status" value="1"/>
</dbReference>
<dbReference type="SMART" id="SM00220">
    <property type="entry name" value="S_TKc"/>
    <property type="match status" value="1"/>
</dbReference>
<comment type="similarity">
    <text evidence="1">Belongs to the protein kinase superfamily. CAMK Ser/Thr protein kinase family. CHEK2 subfamily.</text>
</comment>
<dbReference type="CDD" id="cd05117">
    <property type="entry name" value="STKc_CAMK"/>
    <property type="match status" value="1"/>
</dbReference>
<dbReference type="Proteomes" id="UP000008536">
    <property type="component" value="Chromosome D"/>
</dbReference>
<dbReference type="AlphaFoldDB" id="C5DV87"/>
<dbReference type="InParanoid" id="C5DV87"/>
<evidence type="ECO:0000256" key="1">
    <source>
        <dbReference type="ARBA" id="ARBA00005575"/>
    </source>
</evidence>
<dbReference type="PROSITE" id="PS50006">
    <property type="entry name" value="FHA_DOMAIN"/>
    <property type="match status" value="1"/>
</dbReference>
<dbReference type="PROSITE" id="PS00108">
    <property type="entry name" value="PROTEIN_KINASE_ST"/>
    <property type="match status" value="1"/>
</dbReference>
<dbReference type="InterPro" id="IPR008984">
    <property type="entry name" value="SMAD_FHA_dom_sf"/>
</dbReference>
<name>C5DV87_ZYGRC</name>
<dbReference type="EMBL" id="CU928176">
    <property type="protein sequence ID" value="CAR27706.1"/>
    <property type="molecule type" value="Genomic_DNA"/>
</dbReference>
<dbReference type="STRING" id="559307.C5DV87"/>
<dbReference type="GO" id="GO:0004672">
    <property type="term" value="F:protein kinase activity"/>
    <property type="evidence" value="ECO:0007669"/>
    <property type="project" value="InterPro"/>
</dbReference>
<evidence type="ECO:0000259" key="2">
    <source>
        <dbReference type="PROSITE" id="PS50006"/>
    </source>
</evidence>
<dbReference type="FunFam" id="1.10.510.10:FF:001021">
    <property type="entry name" value="Serine/threonine protein kinase"/>
    <property type="match status" value="1"/>
</dbReference>